<feature type="transmembrane region" description="Helical" evidence="5">
    <location>
        <begin position="31"/>
        <end position="52"/>
    </location>
</feature>
<feature type="domain" description="NfeD-like C-terminal" evidence="6">
    <location>
        <begin position="98"/>
        <end position="151"/>
    </location>
</feature>
<proteinExistence type="predicted"/>
<reference evidence="8" key="1">
    <citation type="journal article" date="2019" name="Int. J. Syst. Evol. Microbiol.">
        <title>The Global Catalogue of Microorganisms (GCM) 10K type strain sequencing project: providing services to taxonomists for standard genome sequencing and annotation.</title>
        <authorList>
            <consortium name="The Broad Institute Genomics Platform"/>
            <consortium name="The Broad Institute Genome Sequencing Center for Infectious Disease"/>
            <person name="Wu L."/>
            <person name="Ma J."/>
        </authorList>
    </citation>
    <scope>NUCLEOTIDE SEQUENCE [LARGE SCALE GENOMIC DNA]</scope>
    <source>
        <strain evidence="8">KCTC 23707</strain>
    </source>
</reference>
<evidence type="ECO:0000256" key="1">
    <source>
        <dbReference type="ARBA" id="ARBA00004141"/>
    </source>
</evidence>
<dbReference type="Gene3D" id="2.40.50.140">
    <property type="entry name" value="Nucleic acid-binding proteins"/>
    <property type="match status" value="1"/>
</dbReference>
<sequence>MILGFIADLGAWSWLLLGAILLLLEILVPGVFLLWIGLAALVTGLVSLQLWSLDIWTWQVQVVVFLVFSVVMVIAGKRWSDRAAARDSDEPLLNMRAAQLIGRTAVLAEPIREGRGRIRLDDTVWRVSGPDLPAGSRVKVVSVQGTELHVEAA</sequence>
<evidence type="ECO:0000259" key="6">
    <source>
        <dbReference type="Pfam" id="PF01957"/>
    </source>
</evidence>
<gene>
    <name evidence="7" type="ORF">ACFSMZ_03675</name>
</gene>
<evidence type="ECO:0000256" key="3">
    <source>
        <dbReference type="ARBA" id="ARBA00022989"/>
    </source>
</evidence>
<dbReference type="PANTHER" id="PTHR33507">
    <property type="entry name" value="INNER MEMBRANE PROTEIN YBBJ"/>
    <property type="match status" value="1"/>
</dbReference>
<name>A0ABW5DDV5_9HYPH</name>
<evidence type="ECO:0000256" key="4">
    <source>
        <dbReference type="ARBA" id="ARBA00023136"/>
    </source>
</evidence>
<evidence type="ECO:0000313" key="8">
    <source>
        <dbReference type="Proteomes" id="UP001597373"/>
    </source>
</evidence>
<keyword evidence="3 5" id="KW-1133">Transmembrane helix</keyword>
<evidence type="ECO:0000313" key="7">
    <source>
        <dbReference type="EMBL" id="MFD2258860.1"/>
    </source>
</evidence>
<comment type="subcellular location">
    <subcellularLocation>
        <location evidence="1">Membrane</location>
        <topology evidence="1">Multi-pass membrane protein</topology>
    </subcellularLocation>
</comment>
<accession>A0ABW5DDV5</accession>
<dbReference type="EMBL" id="JBHUIR010000015">
    <property type="protein sequence ID" value="MFD2258860.1"/>
    <property type="molecule type" value="Genomic_DNA"/>
</dbReference>
<dbReference type="PANTHER" id="PTHR33507:SF3">
    <property type="entry name" value="INNER MEMBRANE PROTEIN YBBJ"/>
    <property type="match status" value="1"/>
</dbReference>
<keyword evidence="2 5" id="KW-0812">Transmembrane</keyword>
<feature type="transmembrane region" description="Helical" evidence="5">
    <location>
        <begin position="6"/>
        <end position="24"/>
    </location>
</feature>
<dbReference type="RefSeq" id="WP_345098790.1">
    <property type="nucleotide sequence ID" value="NZ_BAABGS010000019.1"/>
</dbReference>
<keyword evidence="8" id="KW-1185">Reference proteome</keyword>
<dbReference type="Proteomes" id="UP001597373">
    <property type="component" value="Unassembled WGS sequence"/>
</dbReference>
<dbReference type="InterPro" id="IPR012340">
    <property type="entry name" value="NA-bd_OB-fold"/>
</dbReference>
<evidence type="ECO:0000256" key="2">
    <source>
        <dbReference type="ARBA" id="ARBA00022692"/>
    </source>
</evidence>
<dbReference type="InterPro" id="IPR002810">
    <property type="entry name" value="NfeD-like_C"/>
</dbReference>
<protein>
    <submittedName>
        <fullName evidence="7">NfeD family protein</fullName>
    </submittedName>
</protein>
<feature type="transmembrane region" description="Helical" evidence="5">
    <location>
        <begin position="58"/>
        <end position="76"/>
    </location>
</feature>
<dbReference type="InterPro" id="IPR052165">
    <property type="entry name" value="Membrane_assoc_protease"/>
</dbReference>
<keyword evidence="4 5" id="KW-0472">Membrane</keyword>
<dbReference type="Pfam" id="PF01957">
    <property type="entry name" value="NfeD"/>
    <property type="match status" value="1"/>
</dbReference>
<evidence type="ECO:0000256" key="5">
    <source>
        <dbReference type="SAM" id="Phobius"/>
    </source>
</evidence>
<comment type="caution">
    <text evidence="7">The sequence shown here is derived from an EMBL/GenBank/DDBJ whole genome shotgun (WGS) entry which is preliminary data.</text>
</comment>
<organism evidence="7 8">
    <name type="scientific">Chelativorans composti</name>
    <dbReference type="NCBI Taxonomy" id="768533"/>
    <lineage>
        <taxon>Bacteria</taxon>
        <taxon>Pseudomonadati</taxon>
        <taxon>Pseudomonadota</taxon>
        <taxon>Alphaproteobacteria</taxon>
        <taxon>Hyphomicrobiales</taxon>
        <taxon>Phyllobacteriaceae</taxon>
        <taxon>Chelativorans</taxon>
    </lineage>
</organism>